<dbReference type="Proteomes" id="UP000092661">
    <property type="component" value="Chromosome"/>
</dbReference>
<evidence type="ECO:0000313" key="11">
    <source>
        <dbReference type="Proteomes" id="UP000004725"/>
    </source>
</evidence>
<accession>A0A1C7DDJ3</accession>
<sequence length="162" mass="18564">MALTNYRPKRAIVYTSVTGNTEQLAEMLQTAMLNQGLQSMLYRIEDFPLTALTSFDTLLIGTYTWGSGEIPEEMRDLYEAIERLDRKELQTAAFGTGDSFFAEFCGAVDRFRDMLYMKTQLVATLKVELMPQPSDSRRCEKLVELIKLQGMQLFFSEDQGDR</sequence>
<dbReference type="AlphaFoldDB" id="A0A1C7DDJ3"/>
<gene>
    <name evidence="10" type="ORF">A1A1_02010</name>
    <name evidence="9" type="ORF">BBH88_04180</name>
</gene>
<evidence type="ECO:0000256" key="4">
    <source>
        <dbReference type="ARBA" id="ARBA00022448"/>
    </source>
</evidence>
<dbReference type="GO" id="GO:0010181">
    <property type="term" value="F:FMN binding"/>
    <property type="evidence" value="ECO:0007669"/>
    <property type="project" value="InterPro"/>
</dbReference>
<comment type="function">
    <text evidence="2">Low-potential electron donor to a number of redox enzymes.</text>
</comment>
<protein>
    <submittedName>
        <fullName evidence="10">Flavodoxin</fullName>
    </submittedName>
</protein>
<keyword evidence="4" id="KW-0813">Transport</keyword>
<dbReference type="eggNOG" id="COG0716">
    <property type="taxonomic scope" value="Bacteria"/>
</dbReference>
<dbReference type="Gene3D" id="3.40.50.360">
    <property type="match status" value="1"/>
</dbReference>
<keyword evidence="6" id="KW-0288">FMN</keyword>
<dbReference type="InterPro" id="IPR008254">
    <property type="entry name" value="Flavodoxin/NO_synth"/>
</dbReference>
<dbReference type="PROSITE" id="PS50902">
    <property type="entry name" value="FLAVODOXIN_LIKE"/>
    <property type="match status" value="1"/>
</dbReference>
<dbReference type="KEGG" id="pana:BBH88_04180"/>
<comment type="similarity">
    <text evidence="3">Belongs to the flavodoxin family.</text>
</comment>
<reference evidence="10 11" key="1">
    <citation type="journal article" date="2012" name="J. Bacteriol.">
        <title>Genome Sequence of the Antarctic Psychrophile Bacterium Planococcus antarcticus DSM 14505.</title>
        <authorList>
            <person name="Margolles A."/>
            <person name="Gueimonde M."/>
            <person name="Sanchez B."/>
        </authorList>
    </citation>
    <scope>NUCLEOTIDE SEQUENCE [LARGE SCALE GENOMIC DNA]</scope>
    <source>
        <strain evidence="10 11">DSM 14505</strain>
    </source>
</reference>
<evidence type="ECO:0000256" key="1">
    <source>
        <dbReference type="ARBA" id="ARBA00001917"/>
    </source>
</evidence>
<dbReference type="PRINTS" id="PR00369">
    <property type="entry name" value="FLAVODOXIN"/>
</dbReference>
<dbReference type="EMBL" id="CP016534">
    <property type="protein sequence ID" value="ANU09556.1"/>
    <property type="molecule type" value="Genomic_DNA"/>
</dbReference>
<dbReference type="InterPro" id="IPR001094">
    <property type="entry name" value="Flavdoxin-like"/>
</dbReference>
<dbReference type="OrthoDB" id="9790745at2"/>
<dbReference type="RefSeq" id="WP_006828420.1">
    <property type="nucleotide sequence ID" value="NZ_AJYB01000008.1"/>
</dbReference>
<evidence type="ECO:0000259" key="8">
    <source>
        <dbReference type="PROSITE" id="PS50902"/>
    </source>
</evidence>
<dbReference type="SUPFAM" id="SSF52218">
    <property type="entry name" value="Flavoproteins"/>
    <property type="match status" value="1"/>
</dbReference>
<dbReference type="Pfam" id="PF00258">
    <property type="entry name" value="Flavodoxin_1"/>
    <property type="match status" value="1"/>
</dbReference>
<reference evidence="12" key="2">
    <citation type="submission" date="2016-07" db="EMBL/GenBank/DDBJ databases">
        <authorList>
            <person name="See-Too W.S."/>
        </authorList>
    </citation>
    <scope>NUCLEOTIDE SEQUENCE [LARGE SCALE GENOMIC DNA]</scope>
    <source>
        <strain evidence="12">DSM 14505</strain>
    </source>
</reference>
<evidence type="ECO:0000313" key="12">
    <source>
        <dbReference type="Proteomes" id="UP000092661"/>
    </source>
</evidence>
<reference evidence="9" key="3">
    <citation type="submission" date="2016-10" db="EMBL/GenBank/DDBJ databases">
        <authorList>
            <person name="See-Too W.S."/>
        </authorList>
    </citation>
    <scope>NUCLEOTIDE SEQUENCE</scope>
    <source>
        <strain evidence="9">DSM 14505</strain>
    </source>
</reference>
<keyword evidence="5" id="KW-0285">Flavoprotein</keyword>
<evidence type="ECO:0000256" key="3">
    <source>
        <dbReference type="ARBA" id="ARBA00005267"/>
    </source>
</evidence>
<keyword evidence="7" id="KW-0249">Electron transport</keyword>
<evidence type="ECO:0000256" key="5">
    <source>
        <dbReference type="ARBA" id="ARBA00022630"/>
    </source>
</evidence>
<evidence type="ECO:0000313" key="9">
    <source>
        <dbReference type="EMBL" id="ANU09556.1"/>
    </source>
</evidence>
<proteinExistence type="inferred from homology"/>
<dbReference type="EMBL" id="AJYB01000008">
    <property type="protein sequence ID" value="EIM08241.1"/>
    <property type="molecule type" value="Genomic_DNA"/>
</dbReference>
<dbReference type="Proteomes" id="UP000004725">
    <property type="component" value="Unassembled WGS sequence"/>
</dbReference>
<evidence type="ECO:0000313" key="10">
    <source>
        <dbReference type="EMBL" id="EIM08241.1"/>
    </source>
</evidence>
<evidence type="ECO:0000256" key="7">
    <source>
        <dbReference type="ARBA" id="ARBA00022982"/>
    </source>
</evidence>
<dbReference type="PANTHER" id="PTHR42809">
    <property type="entry name" value="FLAVODOXIN 2"/>
    <property type="match status" value="1"/>
</dbReference>
<organism evidence="10 11">
    <name type="scientific">Planococcus antarcticus DSM 14505</name>
    <dbReference type="NCBI Taxonomy" id="1185653"/>
    <lineage>
        <taxon>Bacteria</taxon>
        <taxon>Bacillati</taxon>
        <taxon>Bacillota</taxon>
        <taxon>Bacilli</taxon>
        <taxon>Bacillales</taxon>
        <taxon>Caryophanaceae</taxon>
        <taxon>Planococcus</taxon>
    </lineage>
</organism>
<keyword evidence="12" id="KW-1185">Reference proteome</keyword>
<name>A0A1C7DDJ3_9BACL</name>
<evidence type="ECO:0000256" key="6">
    <source>
        <dbReference type="ARBA" id="ARBA00022643"/>
    </source>
</evidence>
<evidence type="ECO:0000256" key="2">
    <source>
        <dbReference type="ARBA" id="ARBA00003297"/>
    </source>
</evidence>
<dbReference type="InterPro" id="IPR050619">
    <property type="entry name" value="Flavodoxin"/>
</dbReference>
<dbReference type="InterPro" id="IPR029039">
    <property type="entry name" value="Flavoprotein-like_sf"/>
</dbReference>
<feature type="domain" description="Flavodoxin-like" evidence="8">
    <location>
        <begin position="10"/>
        <end position="147"/>
    </location>
</feature>
<dbReference type="GO" id="GO:0016651">
    <property type="term" value="F:oxidoreductase activity, acting on NAD(P)H"/>
    <property type="evidence" value="ECO:0007669"/>
    <property type="project" value="UniProtKB-ARBA"/>
</dbReference>
<dbReference type="PANTHER" id="PTHR42809:SF1">
    <property type="entry name" value="FLAVODOXIN 1"/>
    <property type="match status" value="1"/>
</dbReference>
<comment type="cofactor">
    <cofactor evidence="1">
        <name>FMN</name>
        <dbReference type="ChEBI" id="CHEBI:58210"/>
    </cofactor>
</comment>